<organism evidence="2 3">
    <name type="scientific">Caballeronia zhejiangensis</name>
    <dbReference type="NCBI Taxonomy" id="871203"/>
    <lineage>
        <taxon>Bacteria</taxon>
        <taxon>Pseudomonadati</taxon>
        <taxon>Pseudomonadota</taxon>
        <taxon>Betaproteobacteria</taxon>
        <taxon>Burkholderiales</taxon>
        <taxon>Burkholderiaceae</taxon>
        <taxon>Caballeronia</taxon>
    </lineage>
</organism>
<reference evidence="2 3" key="1">
    <citation type="submission" date="2014-03" db="EMBL/GenBank/DDBJ databases">
        <title>Draft Genome Sequences of Four Burkholderia Strains.</title>
        <authorList>
            <person name="Liu X.Y."/>
            <person name="Li C.X."/>
            <person name="Xu J.H."/>
        </authorList>
    </citation>
    <scope>NUCLEOTIDE SEQUENCE [LARGE SCALE GENOMIC DNA]</scope>
    <source>
        <strain evidence="2 3">OP-1</strain>
    </source>
</reference>
<dbReference type="InterPro" id="IPR011959">
    <property type="entry name" value="CHP02270"/>
</dbReference>
<feature type="region of interest" description="Disordered" evidence="1">
    <location>
        <begin position="331"/>
        <end position="360"/>
    </location>
</feature>
<gene>
    <name evidence="2" type="ORF">BG60_25960</name>
</gene>
<dbReference type="NCBIfam" id="TIGR02270">
    <property type="entry name" value="TIGR02270 family protein"/>
    <property type="match status" value="1"/>
</dbReference>
<evidence type="ECO:0000256" key="1">
    <source>
        <dbReference type="SAM" id="MobiDB-lite"/>
    </source>
</evidence>
<comment type="caution">
    <text evidence="2">The sequence shown here is derived from an EMBL/GenBank/DDBJ whole genome shotgun (WGS) entry which is preliminary data.</text>
</comment>
<dbReference type="AlphaFoldDB" id="A0A656QRK8"/>
<evidence type="ECO:0008006" key="4">
    <source>
        <dbReference type="Google" id="ProtNLM"/>
    </source>
</evidence>
<evidence type="ECO:0000313" key="3">
    <source>
        <dbReference type="Proteomes" id="UP000027451"/>
    </source>
</evidence>
<dbReference type="Proteomes" id="UP000027451">
    <property type="component" value="Unassembled WGS sequence"/>
</dbReference>
<protein>
    <recommendedName>
        <fullName evidence="4">TIGR02270 family protein</fullName>
    </recommendedName>
</protein>
<sequence length="433" mass="46554">MHVAVDTTKADEAEPVADSASGVLFRVLEQHVEDAAALRRIRSRLVRAPHVRLSDLTRLDERIAAHLDGIAVAGRAGLRSSIRALEHAGKGELFTAAVGCIEARSDPAIMRLLALSQATPNARAGFHSAFGWVSPGRLAGVVSILLACDDPAARLAGIEGCAQHRVDPKRHLDAALVSDDAVLRARALRCAGDIGRVDLLGTCQAHLDHADASCRFHAARSALLFGDRDEALEVIRDIAATPSMFGDIALALAASVLAPADAHRWLERFASKPESARRLIRAVGFTGDPRYAQWLIGRMDDDRVARLAGESFSLITGVDFVRLGLERAPLASGNSGGEKDADAAEEEDDGAPWPDPDKTRTWWHANKARMPGSGRYLMGALSSKAQCIDVLRNGAQRQRAAAAIQLRLADPRSVLFNCAAPAWRQRRALQAMD</sequence>
<accession>A0A656QRK8</accession>
<keyword evidence="3" id="KW-1185">Reference proteome</keyword>
<proteinExistence type="predicted"/>
<dbReference type="EMBL" id="JFHD01000004">
    <property type="protein sequence ID" value="KDR32084.1"/>
    <property type="molecule type" value="Genomic_DNA"/>
</dbReference>
<name>A0A656QRK8_9BURK</name>
<evidence type="ECO:0000313" key="2">
    <source>
        <dbReference type="EMBL" id="KDR32084.1"/>
    </source>
</evidence>